<evidence type="ECO:0000313" key="3">
    <source>
        <dbReference type="EMBL" id="ABK78232.1"/>
    </source>
</evidence>
<keyword evidence="3" id="KW-0223">Dioxygenase</keyword>
<organism evidence="3 4">
    <name type="scientific">Cenarchaeum symbiosum (strain A)</name>
    <dbReference type="NCBI Taxonomy" id="414004"/>
    <lineage>
        <taxon>Archaea</taxon>
        <taxon>Nitrososphaerota</taxon>
        <taxon>Candidatus Cenarchaeales</taxon>
        <taxon>Candidatus Cenarchaeaceae</taxon>
        <taxon>Candidatus Cenarchaeum</taxon>
    </lineage>
</organism>
<evidence type="ECO:0000256" key="1">
    <source>
        <dbReference type="ARBA" id="ARBA00006315"/>
    </source>
</evidence>
<dbReference type="STRING" id="414004.CENSYa_1613"/>
<dbReference type="HAMAP" id="MF_00055">
    <property type="entry name" value="MEMO1"/>
    <property type="match status" value="1"/>
</dbReference>
<dbReference type="PANTHER" id="PTHR11060">
    <property type="entry name" value="PROTEIN MEMO1"/>
    <property type="match status" value="1"/>
</dbReference>
<dbReference type="Gene3D" id="3.40.830.10">
    <property type="entry name" value="LigB-like"/>
    <property type="match status" value="1"/>
</dbReference>
<comment type="similarity">
    <text evidence="1 2">Belongs to the MEMO1 family.</text>
</comment>
<gene>
    <name evidence="3" type="ordered locus">CENSYa_1613</name>
</gene>
<dbReference type="KEGG" id="csy:CENSYa_1613"/>
<dbReference type="InterPro" id="IPR002737">
    <property type="entry name" value="MEMO1_fam"/>
</dbReference>
<dbReference type="Proteomes" id="UP000000758">
    <property type="component" value="Chromosome"/>
</dbReference>
<dbReference type="PATRIC" id="fig|414004.10.peg.1475"/>
<accession>A0RY15</accession>
<dbReference type="CDD" id="cd07361">
    <property type="entry name" value="MEMO_like"/>
    <property type="match status" value="1"/>
</dbReference>
<dbReference type="EMBL" id="DP000238">
    <property type="protein sequence ID" value="ABK78232.1"/>
    <property type="molecule type" value="Genomic_DNA"/>
</dbReference>
<reference evidence="3 4" key="1">
    <citation type="journal article" date="2006" name="Proc. Natl. Acad. Sci. U.S.A.">
        <title>Genomic analysis of the uncultivated marine crenarchaeote Cenarchaeum symbiosum.</title>
        <authorList>
            <person name="Hallam S.J."/>
            <person name="Konstantinidis K.T."/>
            <person name="Putnam N."/>
            <person name="Schleper C."/>
            <person name="Watanabe Y."/>
            <person name="Sugahara J."/>
            <person name="Preston C."/>
            <person name="de la Torre J."/>
            <person name="Richardson P.M."/>
            <person name="DeLong E.F."/>
        </authorList>
    </citation>
    <scope>NUCLEOTIDE SEQUENCE [LARGE SCALE GENOMIC DNA]</scope>
    <source>
        <strain evidence="4">A</strain>
    </source>
</reference>
<dbReference type="EnsemblBacteria" id="ABK78232">
    <property type="protein sequence ID" value="ABK78232"/>
    <property type="gene ID" value="CENSYa_1613"/>
</dbReference>
<dbReference type="PANTHER" id="PTHR11060:SF0">
    <property type="entry name" value="PROTEIN MEMO1"/>
    <property type="match status" value="1"/>
</dbReference>
<keyword evidence="4" id="KW-1185">Reference proteome</keyword>
<dbReference type="NCBIfam" id="TIGR04336">
    <property type="entry name" value="AmmeMemoSam_B"/>
    <property type="match status" value="1"/>
</dbReference>
<dbReference type="Pfam" id="PF01875">
    <property type="entry name" value="Memo"/>
    <property type="match status" value="1"/>
</dbReference>
<proteinExistence type="inferred from homology"/>
<keyword evidence="3" id="KW-0560">Oxidoreductase</keyword>
<dbReference type="AlphaFoldDB" id="A0RY15"/>
<sequence>MRTRTPAAAGKFYPAGADETRDTIRWCVNHPSGPGPDPPELDGVIGMICPHAGYRYSGPVACHGLLSIRHTSPRLFVMAGPNHWGLGLGIAGIGACRWITPAGYVETDDAGSVELERCGIKEDFFAHSKEHSLEVIVPMLQEFFGEFGILPILLSEQGEEQAAKVGGAMARAAKGRDSMLIGSSDLTHYESNAFAHEQDGALIEAILSMDTVKFYAVLRERKVSACGYGAIAATMAASIELGATKGTLLKYATSGDITGDEQSVVGYCSIVFS</sequence>
<dbReference type="GO" id="GO:0051213">
    <property type="term" value="F:dioxygenase activity"/>
    <property type="evidence" value="ECO:0007669"/>
    <property type="project" value="UniProtKB-KW"/>
</dbReference>
<dbReference type="HOGENOM" id="CLU_038085_2_0_2"/>
<protein>
    <recommendedName>
        <fullName evidence="2">MEMO1 family protein CENSYa_1613</fullName>
    </recommendedName>
</protein>
<name>A0RY15_CENSY</name>
<evidence type="ECO:0000313" key="4">
    <source>
        <dbReference type="Proteomes" id="UP000000758"/>
    </source>
</evidence>
<evidence type="ECO:0000256" key="2">
    <source>
        <dbReference type="HAMAP-Rule" id="MF_00055"/>
    </source>
</evidence>